<dbReference type="OrthoDB" id="9809239at2"/>
<dbReference type="Pfam" id="PF01063">
    <property type="entry name" value="Aminotran_4"/>
    <property type="match status" value="1"/>
</dbReference>
<evidence type="ECO:0000313" key="2">
    <source>
        <dbReference type="EMBL" id="RAK15129.1"/>
    </source>
</evidence>
<dbReference type="InterPro" id="IPR043132">
    <property type="entry name" value="BCAT-like_C"/>
</dbReference>
<dbReference type="Gene3D" id="3.20.10.10">
    <property type="entry name" value="D-amino Acid Aminotransferase, subunit A, domain 2"/>
    <property type="match status" value="1"/>
</dbReference>
<sequence length="214" mass="23616">MEIPLRDRTDPALRVIETMLWLPHSGIVRERRHLGRCQATCAALGFVYDPVAVLRQVNRLNGGAPLRLRMTIGQGGDVDLTAQPFDLGVHPELSRLAISTTRLDQRDPFLRLKTTRRALYDQCYASRPPGIDEVIFFNGQDELCEGCITNIFVQVEGQKLTPPVSSGLLPGVLRGSLLGTGEVHEAILTRDDLGRAERIWIGNSLRGLMPAALA</sequence>
<dbReference type="InterPro" id="IPR036038">
    <property type="entry name" value="Aminotransferase-like"/>
</dbReference>
<dbReference type="InterPro" id="IPR043131">
    <property type="entry name" value="BCAT-like_N"/>
</dbReference>
<evidence type="ECO:0000256" key="1">
    <source>
        <dbReference type="ARBA" id="ARBA00014472"/>
    </source>
</evidence>
<organism evidence="2 3">
    <name type="scientific">Salipiger aestuarii</name>
    <dbReference type="NCBI Taxonomy" id="568098"/>
    <lineage>
        <taxon>Bacteria</taxon>
        <taxon>Pseudomonadati</taxon>
        <taxon>Pseudomonadota</taxon>
        <taxon>Alphaproteobacteria</taxon>
        <taxon>Rhodobacterales</taxon>
        <taxon>Roseobacteraceae</taxon>
        <taxon>Salipiger</taxon>
    </lineage>
</organism>
<dbReference type="Proteomes" id="UP000249165">
    <property type="component" value="Unassembled WGS sequence"/>
</dbReference>
<dbReference type="SUPFAM" id="SSF56752">
    <property type="entry name" value="D-aminoacid aminotransferase-like PLP-dependent enzymes"/>
    <property type="match status" value="1"/>
</dbReference>
<dbReference type="Gene3D" id="3.30.470.10">
    <property type="match status" value="1"/>
</dbReference>
<dbReference type="GO" id="GO:0016829">
    <property type="term" value="F:lyase activity"/>
    <property type="evidence" value="ECO:0007669"/>
    <property type="project" value="UniProtKB-KW"/>
</dbReference>
<reference evidence="2 3" key="1">
    <citation type="submission" date="2018-06" db="EMBL/GenBank/DDBJ databases">
        <title>Genomic Encyclopedia of Archaeal and Bacterial Type Strains, Phase II (KMG-II): from individual species to whole genera.</title>
        <authorList>
            <person name="Goeker M."/>
        </authorList>
    </citation>
    <scope>NUCLEOTIDE SEQUENCE [LARGE SCALE GENOMIC DNA]</scope>
    <source>
        <strain evidence="2 3">DSM 22011</strain>
    </source>
</reference>
<protein>
    <recommendedName>
        <fullName evidence="1">Probable branched-chain-amino-acid aminotransferase</fullName>
    </recommendedName>
</protein>
<dbReference type="NCBIfam" id="NF005729">
    <property type="entry name" value="PRK07546.1-3"/>
    <property type="match status" value="1"/>
</dbReference>
<evidence type="ECO:0000313" key="3">
    <source>
        <dbReference type="Proteomes" id="UP000249165"/>
    </source>
</evidence>
<accession>A0A327Y9H5</accession>
<gene>
    <name evidence="2" type="ORF">ATI53_102530</name>
</gene>
<comment type="caution">
    <text evidence="2">The sequence shown here is derived from an EMBL/GenBank/DDBJ whole genome shotgun (WGS) entry which is preliminary data.</text>
</comment>
<dbReference type="InterPro" id="IPR001544">
    <property type="entry name" value="Aminotrans_IV"/>
</dbReference>
<keyword evidence="2" id="KW-0456">Lyase</keyword>
<dbReference type="AlphaFoldDB" id="A0A327Y9H5"/>
<dbReference type="EMBL" id="QLMG01000025">
    <property type="protein sequence ID" value="RAK15129.1"/>
    <property type="molecule type" value="Genomic_DNA"/>
</dbReference>
<name>A0A327Y9H5_9RHOB</name>
<proteinExistence type="predicted"/>
<keyword evidence="3" id="KW-1185">Reference proteome</keyword>